<keyword evidence="3" id="KW-1185">Reference proteome</keyword>
<sequence length="430" mass="48165">MNAVADIDVTSSALYDEGNPWQTLERLRRQSPVHWYQQPGYEPFWLISLHEDISWVSRNTEFFSHQQRIGVETPDEIDPWELERERRGQLYGHAADYPAGLGLMDAPVHGQVRSAMYPCFTPKATEARGKRLTELAEGYVADFLAALDRDGTADVAHLLSAKLPLAAMFELIGVPEEDWDGLFDAHRDTASAFHQDYADADPEAAVQRFLAAMGYLDTYFTGLVNRRMAEGGGQGDDVLSRLVRARVDDEPLAFHDMSYQLFNLVQAGNGTTRNAIAGGIRALLENPDQLRLLLDDPSLIDGAVDEIIRYTSIAITLVRTCVKDTEIRGQKIRKGESVALFFPSGNRDEDVFTDPDAFDITRKPNRHVSFGGNGMHRCIGAALAREEIKAMLRAIVPVLPRLKLAGDPRMLVLRMLILEYVKLPVERKEK</sequence>
<name>A0A2S9Q3D5_9ACTN</name>
<dbReference type="Pfam" id="PF00067">
    <property type="entry name" value="p450"/>
    <property type="match status" value="1"/>
</dbReference>
<dbReference type="EMBL" id="PVLV01000005">
    <property type="protein sequence ID" value="PRH81123.1"/>
    <property type="molecule type" value="Genomic_DNA"/>
</dbReference>
<evidence type="ECO:0000256" key="1">
    <source>
        <dbReference type="ARBA" id="ARBA00010617"/>
    </source>
</evidence>
<dbReference type="SUPFAM" id="SSF48264">
    <property type="entry name" value="Cytochrome P450"/>
    <property type="match status" value="1"/>
</dbReference>
<dbReference type="InterPro" id="IPR002397">
    <property type="entry name" value="Cyt_P450_B"/>
</dbReference>
<evidence type="ECO:0008006" key="4">
    <source>
        <dbReference type="Google" id="ProtNLM"/>
    </source>
</evidence>
<dbReference type="GO" id="GO:0005506">
    <property type="term" value="F:iron ion binding"/>
    <property type="evidence" value="ECO:0007669"/>
    <property type="project" value="InterPro"/>
</dbReference>
<evidence type="ECO:0000313" key="2">
    <source>
        <dbReference type="EMBL" id="PRH81123.1"/>
    </source>
</evidence>
<dbReference type="PRINTS" id="PR00359">
    <property type="entry name" value="BP450"/>
</dbReference>
<organism evidence="2 3">
    <name type="scientific">Streptomyces solincola</name>
    <dbReference type="NCBI Taxonomy" id="2100817"/>
    <lineage>
        <taxon>Bacteria</taxon>
        <taxon>Bacillati</taxon>
        <taxon>Actinomycetota</taxon>
        <taxon>Actinomycetes</taxon>
        <taxon>Kitasatosporales</taxon>
        <taxon>Streptomycetaceae</taxon>
        <taxon>Streptomyces</taxon>
    </lineage>
</organism>
<dbReference type="AlphaFoldDB" id="A0A2S9Q3D5"/>
<dbReference type="GO" id="GO:0020037">
    <property type="term" value="F:heme binding"/>
    <property type="evidence" value="ECO:0007669"/>
    <property type="project" value="InterPro"/>
</dbReference>
<accession>A0A2S9Q3D5</accession>
<gene>
    <name evidence="2" type="ORF">C6N75_00385</name>
</gene>
<reference evidence="2 3" key="1">
    <citation type="submission" date="2018-03" db="EMBL/GenBank/DDBJ databases">
        <title>Novel Streptomyces sp. from soil.</title>
        <authorList>
            <person name="Tan G.Y.A."/>
            <person name="Lee Z.Y."/>
        </authorList>
    </citation>
    <scope>NUCLEOTIDE SEQUENCE [LARGE SCALE GENOMIC DNA]</scope>
    <source>
        <strain evidence="2 3">ST5x</strain>
    </source>
</reference>
<dbReference type="RefSeq" id="WP_105866801.1">
    <property type="nucleotide sequence ID" value="NZ_PVLV01000005.1"/>
</dbReference>
<dbReference type="Gene3D" id="1.10.630.10">
    <property type="entry name" value="Cytochrome P450"/>
    <property type="match status" value="1"/>
</dbReference>
<dbReference type="PANTHER" id="PTHR46696:SF1">
    <property type="entry name" value="CYTOCHROME P450 YJIB-RELATED"/>
    <property type="match status" value="1"/>
</dbReference>
<comment type="similarity">
    <text evidence="1">Belongs to the cytochrome P450 family.</text>
</comment>
<dbReference type="InterPro" id="IPR001128">
    <property type="entry name" value="Cyt_P450"/>
</dbReference>
<evidence type="ECO:0000313" key="3">
    <source>
        <dbReference type="Proteomes" id="UP000239322"/>
    </source>
</evidence>
<proteinExistence type="inferred from homology"/>
<dbReference type="OrthoDB" id="5241086at2"/>
<dbReference type="PANTHER" id="PTHR46696">
    <property type="entry name" value="P450, PUTATIVE (EUROFUNG)-RELATED"/>
    <property type="match status" value="1"/>
</dbReference>
<dbReference type="GO" id="GO:0004497">
    <property type="term" value="F:monooxygenase activity"/>
    <property type="evidence" value="ECO:0007669"/>
    <property type="project" value="InterPro"/>
</dbReference>
<dbReference type="Proteomes" id="UP000239322">
    <property type="component" value="Unassembled WGS sequence"/>
</dbReference>
<comment type="caution">
    <text evidence="2">The sequence shown here is derived from an EMBL/GenBank/DDBJ whole genome shotgun (WGS) entry which is preliminary data.</text>
</comment>
<dbReference type="GO" id="GO:0016705">
    <property type="term" value="F:oxidoreductase activity, acting on paired donors, with incorporation or reduction of molecular oxygen"/>
    <property type="evidence" value="ECO:0007669"/>
    <property type="project" value="InterPro"/>
</dbReference>
<dbReference type="InterPro" id="IPR036396">
    <property type="entry name" value="Cyt_P450_sf"/>
</dbReference>
<protein>
    <recommendedName>
        <fullName evidence="4">Cytochrome P450</fullName>
    </recommendedName>
</protein>